<feature type="region of interest" description="Disordered" evidence="1">
    <location>
        <begin position="1"/>
        <end position="33"/>
    </location>
</feature>
<reference evidence="2" key="1">
    <citation type="journal article" date="2023" name="GigaByte">
        <title>Genome assembly of the bearded iris, Iris pallida Lam.</title>
        <authorList>
            <person name="Bruccoleri R.E."/>
            <person name="Oakeley E.J."/>
            <person name="Faust A.M.E."/>
            <person name="Altorfer M."/>
            <person name="Dessus-Babus S."/>
            <person name="Burckhardt D."/>
            <person name="Oertli M."/>
            <person name="Naumann U."/>
            <person name="Petersen F."/>
            <person name="Wong J."/>
        </authorList>
    </citation>
    <scope>NUCLEOTIDE SEQUENCE</scope>
    <source>
        <strain evidence="2">GSM-AAB239-AS_SAM_17_03QT</strain>
    </source>
</reference>
<comment type="caution">
    <text evidence="2">The sequence shown here is derived from an EMBL/GenBank/DDBJ whole genome shotgun (WGS) entry which is preliminary data.</text>
</comment>
<organism evidence="2 3">
    <name type="scientific">Iris pallida</name>
    <name type="common">Sweet iris</name>
    <dbReference type="NCBI Taxonomy" id="29817"/>
    <lineage>
        <taxon>Eukaryota</taxon>
        <taxon>Viridiplantae</taxon>
        <taxon>Streptophyta</taxon>
        <taxon>Embryophyta</taxon>
        <taxon>Tracheophyta</taxon>
        <taxon>Spermatophyta</taxon>
        <taxon>Magnoliopsida</taxon>
        <taxon>Liliopsida</taxon>
        <taxon>Asparagales</taxon>
        <taxon>Iridaceae</taxon>
        <taxon>Iridoideae</taxon>
        <taxon>Irideae</taxon>
        <taxon>Iris</taxon>
    </lineage>
</organism>
<protein>
    <submittedName>
        <fullName evidence="2">Vegetative cell wall protein gp1-like isoform X3</fullName>
    </submittedName>
</protein>
<sequence length="70" mass="7255">MGGDEAQRKGLQRGRPTTVSSRRGAAATGSCEGVRSGFCGSGRRLTEGRRQSGRVGLAAEEFGKVESRAG</sequence>
<name>A0AAX6FZE7_IRIPA</name>
<gene>
    <name evidence="2" type="ORF">M6B38_390800</name>
</gene>
<proteinExistence type="predicted"/>
<evidence type="ECO:0000256" key="1">
    <source>
        <dbReference type="SAM" id="MobiDB-lite"/>
    </source>
</evidence>
<keyword evidence="3" id="KW-1185">Reference proteome</keyword>
<accession>A0AAX6FZE7</accession>
<evidence type="ECO:0000313" key="2">
    <source>
        <dbReference type="EMBL" id="KAJ6821720.1"/>
    </source>
</evidence>
<reference evidence="2" key="2">
    <citation type="submission" date="2023-04" db="EMBL/GenBank/DDBJ databases">
        <authorList>
            <person name="Bruccoleri R.E."/>
            <person name="Oakeley E.J."/>
            <person name="Faust A.-M."/>
            <person name="Dessus-Babus S."/>
            <person name="Altorfer M."/>
            <person name="Burckhardt D."/>
            <person name="Oertli M."/>
            <person name="Naumann U."/>
            <person name="Petersen F."/>
            <person name="Wong J."/>
        </authorList>
    </citation>
    <scope>NUCLEOTIDE SEQUENCE</scope>
    <source>
        <strain evidence="2">GSM-AAB239-AS_SAM_17_03QT</strain>
        <tissue evidence="2">Leaf</tissue>
    </source>
</reference>
<dbReference type="AlphaFoldDB" id="A0AAX6FZE7"/>
<dbReference type="Proteomes" id="UP001140949">
    <property type="component" value="Unassembled WGS sequence"/>
</dbReference>
<evidence type="ECO:0000313" key="3">
    <source>
        <dbReference type="Proteomes" id="UP001140949"/>
    </source>
</evidence>
<dbReference type="EMBL" id="JANAVB010024994">
    <property type="protein sequence ID" value="KAJ6821720.1"/>
    <property type="molecule type" value="Genomic_DNA"/>
</dbReference>